<feature type="region of interest" description="Disordered" evidence="1">
    <location>
        <begin position="1"/>
        <end position="82"/>
    </location>
</feature>
<proteinExistence type="predicted"/>
<dbReference type="AlphaFoldDB" id="A0A2T1C288"/>
<name>A0A2T1C288_9CYAN</name>
<keyword evidence="3" id="KW-1185">Reference proteome</keyword>
<dbReference type="Proteomes" id="UP000238762">
    <property type="component" value="Unassembled WGS sequence"/>
</dbReference>
<feature type="compositionally biased region" description="Basic and acidic residues" evidence="1">
    <location>
        <begin position="55"/>
        <end position="74"/>
    </location>
</feature>
<evidence type="ECO:0000256" key="1">
    <source>
        <dbReference type="SAM" id="MobiDB-lite"/>
    </source>
</evidence>
<protein>
    <submittedName>
        <fullName evidence="2">Uncharacterized protein</fullName>
    </submittedName>
</protein>
<reference evidence="2 3" key="2">
    <citation type="submission" date="2018-03" db="EMBL/GenBank/DDBJ databases">
        <title>The ancient ancestry and fast evolution of plastids.</title>
        <authorList>
            <person name="Moore K.R."/>
            <person name="Magnabosco C."/>
            <person name="Momper L."/>
            <person name="Gold D.A."/>
            <person name="Bosak T."/>
            <person name="Fournier G.P."/>
        </authorList>
    </citation>
    <scope>NUCLEOTIDE SEQUENCE [LARGE SCALE GENOMIC DNA]</scope>
    <source>
        <strain evidence="2 3">CCAP 1448/3</strain>
    </source>
</reference>
<evidence type="ECO:0000313" key="2">
    <source>
        <dbReference type="EMBL" id="PSB02395.1"/>
    </source>
</evidence>
<organism evidence="2 3">
    <name type="scientific">Merismopedia glauca CCAP 1448/3</name>
    <dbReference type="NCBI Taxonomy" id="1296344"/>
    <lineage>
        <taxon>Bacteria</taxon>
        <taxon>Bacillati</taxon>
        <taxon>Cyanobacteriota</taxon>
        <taxon>Cyanophyceae</taxon>
        <taxon>Synechococcales</taxon>
        <taxon>Merismopediaceae</taxon>
        <taxon>Merismopedia</taxon>
    </lineage>
</organism>
<accession>A0A2T1C288</accession>
<reference evidence="2 3" key="1">
    <citation type="submission" date="2018-02" db="EMBL/GenBank/DDBJ databases">
        <authorList>
            <person name="Cohen D.B."/>
            <person name="Kent A.D."/>
        </authorList>
    </citation>
    <scope>NUCLEOTIDE SEQUENCE [LARGE SCALE GENOMIC DNA]</scope>
    <source>
        <strain evidence="2 3">CCAP 1448/3</strain>
    </source>
</reference>
<comment type="caution">
    <text evidence="2">The sequence shown here is derived from an EMBL/GenBank/DDBJ whole genome shotgun (WGS) entry which is preliminary data.</text>
</comment>
<sequence>MGEHYPSDGGSLGGDGGSPKVYPYEVNPIEVTPLSPLTPQGEQSECESKTQIPEPEDKAKTKNSKAEKKPETKKVVRKTKPTCPSLNDDETIKTLLSWQLSCQANDYHQGFLDYLVSSYLPKVGRWRDMGELPTLGDAKNWIALREKDGNYTQIQNKWDDYHTKIQKQPPRPYTPPVTPLTIPIPITPEGIEAKAKAREYLEAFKALLDAN</sequence>
<dbReference type="EMBL" id="PVWJ01000062">
    <property type="protein sequence ID" value="PSB02395.1"/>
    <property type="molecule type" value="Genomic_DNA"/>
</dbReference>
<gene>
    <name evidence="2" type="ORF">C7B64_13500</name>
</gene>
<evidence type="ECO:0000313" key="3">
    <source>
        <dbReference type="Proteomes" id="UP000238762"/>
    </source>
</evidence>